<evidence type="ECO:0000313" key="2">
    <source>
        <dbReference type="EMBL" id="ESK88185.1"/>
    </source>
</evidence>
<dbReference type="STRING" id="1381753.V2X6V8"/>
<feature type="transmembrane region" description="Helical" evidence="1">
    <location>
        <begin position="183"/>
        <end position="203"/>
    </location>
</feature>
<feature type="transmembrane region" description="Helical" evidence="1">
    <location>
        <begin position="215"/>
        <end position="235"/>
    </location>
</feature>
<gene>
    <name evidence="2" type="ORF">Moror_5537</name>
</gene>
<organism evidence="2 3">
    <name type="scientific">Moniliophthora roreri (strain MCA 2997)</name>
    <name type="common">Cocoa frosty pod rot fungus</name>
    <name type="synonym">Crinipellis roreri</name>
    <dbReference type="NCBI Taxonomy" id="1381753"/>
    <lineage>
        <taxon>Eukaryota</taxon>
        <taxon>Fungi</taxon>
        <taxon>Dikarya</taxon>
        <taxon>Basidiomycota</taxon>
        <taxon>Agaricomycotina</taxon>
        <taxon>Agaricomycetes</taxon>
        <taxon>Agaricomycetidae</taxon>
        <taxon>Agaricales</taxon>
        <taxon>Marasmiineae</taxon>
        <taxon>Marasmiaceae</taxon>
        <taxon>Moniliophthora</taxon>
    </lineage>
</organism>
<evidence type="ECO:0000256" key="1">
    <source>
        <dbReference type="SAM" id="Phobius"/>
    </source>
</evidence>
<keyword evidence="3" id="KW-1185">Reference proteome</keyword>
<keyword evidence="1" id="KW-0472">Membrane</keyword>
<proteinExistence type="predicted"/>
<dbReference type="Pfam" id="PF10067">
    <property type="entry name" value="DUF2306"/>
    <property type="match status" value="1"/>
</dbReference>
<dbReference type="Proteomes" id="UP000017559">
    <property type="component" value="Unassembled WGS sequence"/>
</dbReference>
<dbReference type="InterPro" id="IPR018750">
    <property type="entry name" value="DUF2306_membrane"/>
</dbReference>
<evidence type="ECO:0000313" key="3">
    <source>
        <dbReference type="Proteomes" id="UP000017559"/>
    </source>
</evidence>
<feature type="transmembrane region" description="Helical" evidence="1">
    <location>
        <begin position="84"/>
        <end position="102"/>
    </location>
</feature>
<keyword evidence="1" id="KW-0812">Transmembrane</keyword>
<keyword evidence="1" id="KW-1133">Transmembrane helix</keyword>
<protein>
    <submittedName>
        <fullName evidence="2">Uncharacterized protein</fullName>
    </submittedName>
</protein>
<feature type="transmembrane region" description="Helical" evidence="1">
    <location>
        <begin position="339"/>
        <end position="356"/>
    </location>
</feature>
<dbReference type="OrthoDB" id="193478at2759"/>
<sequence>MEYHTDSGKPSPSRNSYVIQSASYRDPRFSSVSSARISSIPEVSTVPIPESQPQAISYPRLEKRNAFVSFYMSLSWMIGFRENYSLVLLVIFGGALLGFCLARSPTMDGAKMRTLTTPGEFFWFEMPLYLYNYIIHIYLTTGKHLSYRRIALELILLSPVGGLLVGIQFIPTIRRKYVTLHRLNGYLVIATLIVGNVSGGIISRRSFGGEINAQASYYLLAIMTIVPLIIGYYYVKRDTRLHRKWMLRGVVYFSTVITGRLAGLAARKIISIIGSYYSLWRCDEILFVLKDLATLTQQFPQCPTLGDSLSDPSLYVPVHASVDEGKLGKASATRVTQGMVLWVATLIHVVGVEIYLRKTDSANYQRHGFALEPRDFDPDKDDLPYLKY</sequence>
<feature type="transmembrane region" description="Helical" evidence="1">
    <location>
        <begin position="122"/>
        <end position="139"/>
    </location>
</feature>
<dbReference type="KEGG" id="mrr:Moror_5537"/>
<feature type="transmembrane region" description="Helical" evidence="1">
    <location>
        <begin position="247"/>
        <end position="270"/>
    </location>
</feature>
<accession>V2X6V8</accession>
<dbReference type="EMBL" id="AWSO01000686">
    <property type="protein sequence ID" value="ESK88185.1"/>
    <property type="molecule type" value="Genomic_DNA"/>
</dbReference>
<comment type="caution">
    <text evidence="2">The sequence shown here is derived from an EMBL/GenBank/DDBJ whole genome shotgun (WGS) entry which is preliminary data.</text>
</comment>
<feature type="transmembrane region" description="Helical" evidence="1">
    <location>
        <begin position="151"/>
        <end position="171"/>
    </location>
</feature>
<name>V2X6V8_MONRO</name>
<dbReference type="HOGENOM" id="CLU_054818_2_0_1"/>
<reference evidence="2 3" key="1">
    <citation type="journal article" date="2014" name="BMC Genomics">
        <title>Genome and secretome analysis of the hemibiotrophic fungal pathogen, Moniliophthora roreri, which causes frosty pod rot disease of cacao: mechanisms of the biotrophic and necrotrophic phases.</title>
        <authorList>
            <person name="Meinhardt L.W."/>
            <person name="Costa G.G.L."/>
            <person name="Thomazella D.P.T."/>
            <person name="Teixeira P.J.P.L."/>
            <person name="Carazzolle M.F."/>
            <person name="Schuster S.C."/>
            <person name="Carlson J.E."/>
            <person name="Guiltinan M.J."/>
            <person name="Mieczkowski P."/>
            <person name="Farmer A."/>
            <person name="Ramaraj T."/>
            <person name="Crozier J."/>
            <person name="Davis R.E."/>
            <person name="Shao J."/>
            <person name="Melnick R.L."/>
            <person name="Pereira G.A.G."/>
            <person name="Bailey B.A."/>
        </authorList>
    </citation>
    <scope>NUCLEOTIDE SEQUENCE [LARGE SCALE GENOMIC DNA]</scope>
    <source>
        <strain evidence="2 3">MCA 2997</strain>
    </source>
</reference>
<dbReference type="AlphaFoldDB" id="V2X6V8"/>